<dbReference type="Proteomes" id="UP000186698">
    <property type="component" value="Chromosome 4S"/>
</dbReference>
<feature type="region of interest" description="Disordered" evidence="1">
    <location>
        <begin position="193"/>
        <end position="284"/>
    </location>
</feature>
<protein>
    <submittedName>
        <fullName evidence="3">Uncharacterized protein LOC121393250</fullName>
    </submittedName>
</protein>
<evidence type="ECO:0000313" key="2">
    <source>
        <dbReference type="Proteomes" id="UP000186698"/>
    </source>
</evidence>
<gene>
    <name evidence="3" type="primary">LOC121393250</name>
</gene>
<name>A0A8J1KIE1_XENLA</name>
<keyword evidence="2" id="KW-1185">Reference proteome</keyword>
<evidence type="ECO:0000256" key="1">
    <source>
        <dbReference type="SAM" id="MobiDB-lite"/>
    </source>
</evidence>
<proteinExistence type="predicted"/>
<sequence length="284" mass="31826">MSQPTTLPSTQADIFAYTEVEAASIATLTRGSRDFLHTAHPEARSRNLERLTKKAVSLELHGCTLAEYYRLRRIPRGLRVHLQPTLFSDNLEYCKKFEGILNKCSLDIITLTIEQIQKELLTVSEQVSTLETQLTQISSQEEWAETKSQIESISERFRLELETRKRDKFLRDAEDYNSGRVYRWIPGRSYATPPFFRGRKTQARQPRGARRDVRQEAGRSSSGETSSQRASDSSRSSAFLGDDSAPSSSGEREGGAPESGATAATKPRPTRGTHKSAPKKGLQS</sequence>
<accession>A0A8J1KIE1</accession>
<organism evidence="2 3">
    <name type="scientific">Xenopus laevis</name>
    <name type="common">African clawed frog</name>
    <dbReference type="NCBI Taxonomy" id="8355"/>
    <lineage>
        <taxon>Eukaryota</taxon>
        <taxon>Metazoa</taxon>
        <taxon>Chordata</taxon>
        <taxon>Craniata</taxon>
        <taxon>Vertebrata</taxon>
        <taxon>Euteleostomi</taxon>
        <taxon>Amphibia</taxon>
        <taxon>Batrachia</taxon>
        <taxon>Anura</taxon>
        <taxon>Pipoidea</taxon>
        <taxon>Pipidae</taxon>
        <taxon>Xenopodinae</taxon>
        <taxon>Xenopus</taxon>
        <taxon>Xenopus</taxon>
    </lineage>
</organism>
<feature type="compositionally biased region" description="Basic residues" evidence="1">
    <location>
        <begin position="268"/>
        <end position="278"/>
    </location>
</feature>
<feature type="compositionally biased region" description="Low complexity" evidence="1">
    <location>
        <begin position="226"/>
        <end position="238"/>
    </location>
</feature>
<dbReference type="AlphaFoldDB" id="A0A8J1KIE1"/>
<dbReference type="KEGG" id="xla:121393250"/>
<dbReference type="OrthoDB" id="9907986at2759"/>
<evidence type="ECO:0000313" key="3">
    <source>
        <dbReference type="RefSeq" id="XP_041417120.1"/>
    </source>
</evidence>
<dbReference type="GeneID" id="121393250"/>
<reference evidence="3" key="1">
    <citation type="submission" date="2025-08" db="UniProtKB">
        <authorList>
            <consortium name="RefSeq"/>
        </authorList>
    </citation>
    <scope>IDENTIFICATION</scope>
    <source>
        <strain evidence="3">J_2021</strain>
        <tissue evidence="3">Erythrocytes</tissue>
    </source>
</reference>
<dbReference type="RefSeq" id="XP_041417120.1">
    <property type="nucleotide sequence ID" value="XM_041561186.1"/>
</dbReference>